<feature type="transmembrane region" description="Helical" evidence="8">
    <location>
        <begin position="7"/>
        <end position="25"/>
    </location>
</feature>
<evidence type="ECO:0000256" key="7">
    <source>
        <dbReference type="ARBA" id="ARBA00023136"/>
    </source>
</evidence>
<sequence>MVQVSRYQLILMLIWTVLGTGIVTMPGTIAQFTLRDAWVAAFGLLLGAVMCSLVSLAHVRLFPGRSLTQAAIDVLGPVLGRMFGIWYLAYGFITMATIGREMSAFIGISVLPNTPDFLLSAIAFAVSMYLAYLGIEVVARVNEFIVPLAAVVSPVLFLLAARLFDASPFQPLLGDPAGAAWHAAVVPAFAYGLEFSIALQWVPALRSPRTLPWDILIAGAISAFVLSALVTLTVGVLGDPARYLNYPVLELVRAIRQGKFVERLDTLYVMGVAITLVLKLAALQLAVGEAVKDVSRSPERTWIPIPVALLGWSLSNYLFRNVFDVTNFILRDVPGYFLLTVVLLPGALYALRTAQMVRTKRPRRLQNT</sequence>
<dbReference type="RefSeq" id="WP_067850988.1">
    <property type="nucleotide sequence ID" value="NZ_JADPKZ010000036.1"/>
</dbReference>
<reference evidence="9 10" key="1">
    <citation type="submission" date="2020-11" db="EMBL/GenBank/DDBJ databases">
        <title>Genomic insight of Alicyclobacillus mali FL 18 reveals a new arsenic-resistant strain, with potential in environmental biotechnology.</title>
        <authorList>
            <person name="Fiorentino G."/>
            <person name="Gallo G."/>
            <person name="Aulitto M."/>
        </authorList>
    </citation>
    <scope>NUCLEOTIDE SEQUENCE [LARGE SCALE GENOMIC DNA]</scope>
    <source>
        <strain evidence="9 10">FL 18</strain>
    </source>
</reference>
<feature type="transmembrane region" description="Helical" evidence="8">
    <location>
        <begin position="267"/>
        <end position="291"/>
    </location>
</feature>
<keyword evidence="5 8" id="KW-0812">Transmembrane</keyword>
<feature type="transmembrane region" description="Helical" evidence="8">
    <location>
        <begin position="303"/>
        <end position="323"/>
    </location>
</feature>
<keyword evidence="4" id="KW-0309">Germination</keyword>
<feature type="transmembrane region" description="Helical" evidence="8">
    <location>
        <begin position="215"/>
        <end position="237"/>
    </location>
</feature>
<comment type="subcellular location">
    <subcellularLocation>
        <location evidence="1">Membrane</location>
        <topology evidence="1">Multi-pass membrane protein</topology>
    </subcellularLocation>
</comment>
<feature type="transmembrane region" description="Helical" evidence="8">
    <location>
        <begin position="335"/>
        <end position="354"/>
    </location>
</feature>
<dbReference type="EMBL" id="JADPKZ010000036">
    <property type="protein sequence ID" value="MBF8377358.1"/>
    <property type="molecule type" value="Genomic_DNA"/>
</dbReference>
<dbReference type="Pfam" id="PF03845">
    <property type="entry name" value="Spore_permease"/>
    <property type="match status" value="1"/>
</dbReference>
<proteinExistence type="inferred from homology"/>
<feature type="transmembrane region" description="Helical" evidence="8">
    <location>
        <begin position="184"/>
        <end position="203"/>
    </location>
</feature>
<name>A0ABS0F237_9BACL</name>
<dbReference type="Proteomes" id="UP000642910">
    <property type="component" value="Unassembled WGS sequence"/>
</dbReference>
<comment type="similarity">
    <text evidence="2">Belongs to the amino acid-polyamine-organocation (APC) superfamily. Spore germination protein (SGP) (TC 2.A.3.9) family.</text>
</comment>
<evidence type="ECO:0000256" key="1">
    <source>
        <dbReference type="ARBA" id="ARBA00004141"/>
    </source>
</evidence>
<organism evidence="9 10">
    <name type="scientific">Alicyclobacillus mali</name>
    <name type="common">ex Roth et al. 2021</name>
    <dbReference type="NCBI Taxonomy" id="1123961"/>
    <lineage>
        <taxon>Bacteria</taxon>
        <taxon>Bacillati</taxon>
        <taxon>Bacillota</taxon>
        <taxon>Bacilli</taxon>
        <taxon>Bacillales</taxon>
        <taxon>Alicyclobacillaceae</taxon>
        <taxon>Alicyclobacillus</taxon>
    </lineage>
</organism>
<feature type="transmembrane region" description="Helical" evidence="8">
    <location>
        <begin position="78"/>
        <end position="97"/>
    </location>
</feature>
<keyword evidence="10" id="KW-1185">Reference proteome</keyword>
<dbReference type="PANTHER" id="PTHR34975">
    <property type="entry name" value="SPORE GERMINATION PROTEIN A2"/>
    <property type="match status" value="1"/>
</dbReference>
<evidence type="ECO:0000256" key="8">
    <source>
        <dbReference type="SAM" id="Phobius"/>
    </source>
</evidence>
<gene>
    <name evidence="9" type="ORF">IW967_05660</name>
</gene>
<keyword evidence="3" id="KW-0813">Transport</keyword>
<protein>
    <submittedName>
        <fullName evidence="9">GerAB/ArcD/ProY family transporter</fullName>
    </submittedName>
</protein>
<feature type="transmembrane region" description="Helical" evidence="8">
    <location>
        <begin position="37"/>
        <end position="57"/>
    </location>
</feature>
<accession>A0ABS0F237</accession>
<comment type="caution">
    <text evidence="9">The sequence shown here is derived from an EMBL/GenBank/DDBJ whole genome shotgun (WGS) entry which is preliminary data.</text>
</comment>
<evidence type="ECO:0000313" key="10">
    <source>
        <dbReference type="Proteomes" id="UP000642910"/>
    </source>
</evidence>
<keyword evidence="7 8" id="KW-0472">Membrane</keyword>
<feature type="transmembrane region" description="Helical" evidence="8">
    <location>
        <begin position="144"/>
        <end position="164"/>
    </location>
</feature>
<evidence type="ECO:0000313" key="9">
    <source>
        <dbReference type="EMBL" id="MBF8377358.1"/>
    </source>
</evidence>
<keyword evidence="6 8" id="KW-1133">Transmembrane helix</keyword>
<dbReference type="Gene3D" id="1.20.1740.10">
    <property type="entry name" value="Amino acid/polyamine transporter I"/>
    <property type="match status" value="1"/>
</dbReference>
<feature type="transmembrane region" description="Helical" evidence="8">
    <location>
        <begin position="117"/>
        <end position="135"/>
    </location>
</feature>
<dbReference type="PANTHER" id="PTHR34975:SF2">
    <property type="entry name" value="SPORE GERMINATION PROTEIN A2"/>
    <property type="match status" value="1"/>
</dbReference>
<evidence type="ECO:0000256" key="5">
    <source>
        <dbReference type="ARBA" id="ARBA00022692"/>
    </source>
</evidence>
<evidence type="ECO:0000256" key="4">
    <source>
        <dbReference type="ARBA" id="ARBA00022544"/>
    </source>
</evidence>
<evidence type="ECO:0000256" key="2">
    <source>
        <dbReference type="ARBA" id="ARBA00007998"/>
    </source>
</evidence>
<evidence type="ECO:0000256" key="3">
    <source>
        <dbReference type="ARBA" id="ARBA00022448"/>
    </source>
</evidence>
<dbReference type="InterPro" id="IPR004761">
    <property type="entry name" value="Spore_GerAB"/>
</dbReference>
<evidence type="ECO:0000256" key="6">
    <source>
        <dbReference type="ARBA" id="ARBA00022989"/>
    </source>
</evidence>